<dbReference type="Proteomes" id="UP000250235">
    <property type="component" value="Unassembled WGS sequence"/>
</dbReference>
<protein>
    <submittedName>
        <fullName evidence="1">Uncharacterized protein</fullName>
    </submittedName>
</protein>
<dbReference type="AlphaFoldDB" id="A0A2Z7CXR5"/>
<evidence type="ECO:0000313" key="2">
    <source>
        <dbReference type="Proteomes" id="UP000250235"/>
    </source>
</evidence>
<dbReference type="EMBL" id="KQ993014">
    <property type="protein sequence ID" value="KZV49534.1"/>
    <property type="molecule type" value="Genomic_DNA"/>
</dbReference>
<organism evidence="1 2">
    <name type="scientific">Dorcoceras hygrometricum</name>
    <dbReference type="NCBI Taxonomy" id="472368"/>
    <lineage>
        <taxon>Eukaryota</taxon>
        <taxon>Viridiplantae</taxon>
        <taxon>Streptophyta</taxon>
        <taxon>Embryophyta</taxon>
        <taxon>Tracheophyta</taxon>
        <taxon>Spermatophyta</taxon>
        <taxon>Magnoliopsida</taxon>
        <taxon>eudicotyledons</taxon>
        <taxon>Gunneridae</taxon>
        <taxon>Pentapetalae</taxon>
        <taxon>asterids</taxon>
        <taxon>lamiids</taxon>
        <taxon>Lamiales</taxon>
        <taxon>Gesneriaceae</taxon>
        <taxon>Didymocarpoideae</taxon>
        <taxon>Trichosporeae</taxon>
        <taxon>Loxocarpinae</taxon>
        <taxon>Dorcoceras</taxon>
    </lineage>
</organism>
<reference evidence="1 2" key="1">
    <citation type="journal article" date="2015" name="Proc. Natl. Acad. Sci. U.S.A.">
        <title>The resurrection genome of Boea hygrometrica: A blueprint for survival of dehydration.</title>
        <authorList>
            <person name="Xiao L."/>
            <person name="Yang G."/>
            <person name="Zhang L."/>
            <person name="Yang X."/>
            <person name="Zhao S."/>
            <person name="Ji Z."/>
            <person name="Zhou Q."/>
            <person name="Hu M."/>
            <person name="Wang Y."/>
            <person name="Chen M."/>
            <person name="Xu Y."/>
            <person name="Jin H."/>
            <person name="Xiao X."/>
            <person name="Hu G."/>
            <person name="Bao F."/>
            <person name="Hu Y."/>
            <person name="Wan P."/>
            <person name="Li L."/>
            <person name="Deng X."/>
            <person name="Kuang T."/>
            <person name="Xiang C."/>
            <person name="Zhu J.K."/>
            <person name="Oliver M.J."/>
            <person name="He Y."/>
        </authorList>
    </citation>
    <scope>NUCLEOTIDE SEQUENCE [LARGE SCALE GENOMIC DNA]</scope>
    <source>
        <strain evidence="2">cv. XS01</strain>
    </source>
</reference>
<name>A0A2Z7CXR5_9LAMI</name>
<sequence length="277" mass="31218">MGTGVDQLYHCSVQPGYLKILQMGDTYPRHKSRKTEYEVKPQYEELSKQLNMQHAINQCYECMKAIKESDSPSQLGGRHSNPIVTTPMIALDFSGTTQRSASHNMAPNQVIKSICQGSICMRVCQSISMHNAYKAYYMKARLESMGIDGRNVRMNSVGRGFEYEDKKYQVLNNSKCRSTLLYITLKSNSCCPRKYSVDVNSRYLTADTISSFFRLEPAATTSRYTLKGKHQNDIVPTNSNDVAALHQLTTDISQQPSATDIVKLLKTTTHQLIQTTS</sequence>
<keyword evidence="2" id="KW-1185">Reference proteome</keyword>
<accession>A0A2Z7CXR5</accession>
<evidence type="ECO:0000313" key="1">
    <source>
        <dbReference type="EMBL" id="KZV49534.1"/>
    </source>
</evidence>
<gene>
    <name evidence="1" type="ORF">F511_28337</name>
</gene>
<proteinExistence type="predicted"/>